<keyword evidence="7" id="KW-1185">Reference proteome</keyword>
<dbReference type="Proteomes" id="UP001595719">
    <property type="component" value="Unassembled WGS sequence"/>
</dbReference>
<dbReference type="Pfam" id="PF14289">
    <property type="entry name" value="DUF4369"/>
    <property type="match status" value="1"/>
</dbReference>
<dbReference type="PANTHER" id="PTHR42852:SF6">
    <property type="entry name" value="THIOL:DISULFIDE INTERCHANGE PROTEIN DSBE"/>
    <property type="match status" value="1"/>
</dbReference>
<dbReference type="PANTHER" id="PTHR42852">
    <property type="entry name" value="THIOL:DISULFIDE INTERCHANGE PROTEIN DSBE"/>
    <property type="match status" value="1"/>
</dbReference>
<dbReference type="PROSITE" id="PS51257">
    <property type="entry name" value="PROKAR_LIPOPROTEIN"/>
    <property type="match status" value="1"/>
</dbReference>
<evidence type="ECO:0000259" key="5">
    <source>
        <dbReference type="PROSITE" id="PS51352"/>
    </source>
</evidence>
<dbReference type="InterPro" id="IPR025380">
    <property type="entry name" value="DUF4369"/>
</dbReference>
<dbReference type="CDD" id="cd02966">
    <property type="entry name" value="TlpA_like_family"/>
    <property type="match status" value="1"/>
</dbReference>
<keyword evidence="2" id="KW-0201">Cytochrome c-type biogenesis</keyword>
<evidence type="ECO:0000313" key="7">
    <source>
        <dbReference type="Proteomes" id="UP001595719"/>
    </source>
</evidence>
<feature type="domain" description="Thioredoxin" evidence="5">
    <location>
        <begin position="223"/>
        <end position="361"/>
    </location>
</feature>
<evidence type="ECO:0000256" key="2">
    <source>
        <dbReference type="ARBA" id="ARBA00022748"/>
    </source>
</evidence>
<accession>A0ABV8W9S7</accession>
<organism evidence="6 7">
    <name type="scientific">Flavobacterium quisquiliarum</name>
    <dbReference type="NCBI Taxonomy" id="1834436"/>
    <lineage>
        <taxon>Bacteria</taxon>
        <taxon>Pseudomonadati</taxon>
        <taxon>Bacteroidota</taxon>
        <taxon>Flavobacteriia</taxon>
        <taxon>Flavobacteriales</taxon>
        <taxon>Flavobacteriaceae</taxon>
        <taxon>Flavobacterium</taxon>
    </lineage>
</organism>
<comment type="subcellular location">
    <subcellularLocation>
        <location evidence="1">Cell envelope</location>
    </subcellularLocation>
</comment>
<evidence type="ECO:0000256" key="1">
    <source>
        <dbReference type="ARBA" id="ARBA00004196"/>
    </source>
</evidence>
<dbReference type="InterPro" id="IPR012336">
    <property type="entry name" value="Thioredoxin-like_fold"/>
</dbReference>
<dbReference type="InterPro" id="IPR013766">
    <property type="entry name" value="Thioredoxin_domain"/>
</dbReference>
<keyword evidence="3" id="KW-1015">Disulfide bond</keyword>
<comment type="caution">
    <text evidence="6">The sequence shown here is derived from an EMBL/GenBank/DDBJ whole genome shotgun (WGS) entry which is preliminary data.</text>
</comment>
<evidence type="ECO:0000256" key="3">
    <source>
        <dbReference type="ARBA" id="ARBA00023157"/>
    </source>
</evidence>
<gene>
    <name evidence="6" type="ORF">ACFOY0_16485</name>
</gene>
<dbReference type="Pfam" id="PF13905">
    <property type="entry name" value="Thioredoxin_8"/>
    <property type="match status" value="1"/>
</dbReference>
<evidence type="ECO:0000256" key="4">
    <source>
        <dbReference type="ARBA" id="ARBA00023284"/>
    </source>
</evidence>
<evidence type="ECO:0000313" key="6">
    <source>
        <dbReference type="EMBL" id="MFC4392600.1"/>
    </source>
</evidence>
<dbReference type="Gene3D" id="3.40.30.10">
    <property type="entry name" value="Glutaredoxin"/>
    <property type="match status" value="1"/>
</dbReference>
<dbReference type="InterPro" id="IPR050553">
    <property type="entry name" value="Thioredoxin_ResA/DsbE_sf"/>
</dbReference>
<dbReference type="SUPFAM" id="SSF52833">
    <property type="entry name" value="Thioredoxin-like"/>
    <property type="match status" value="1"/>
</dbReference>
<dbReference type="InterPro" id="IPR017937">
    <property type="entry name" value="Thioredoxin_CS"/>
</dbReference>
<proteinExistence type="predicted"/>
<name>A0ABV8W9S7_9FLAO</name>
<keyword evidence="4" id="KW-0676">Redox-active center</keyword>
<dbReference type="PROSITE" id="PS00194">
    <property type="entry name" value="THIOREDOXIN_1"/>
    <property type="match status" value="1"/>
</dbReference>
<reference evidence="7" key="1">
    <citation type="journal article" date="2019" name="Int. J. Syst. Evol. Microbiol.">
        <title>The Global Catalogue of Microorganisms (GCM) 10K type strain sequencing project: providing services to taxonomists for standard genome sequencing and annotation.</title>
        <authorList>
            <consortium name="The Broad Institute Genomics Platform"/>
            <consortium name="The Broad Institute Genome Sequencing Center for Infectious Disease"/>
            <person name="Wu L."/>
            <person name="Ma J."/>
        </authorList>
    </citation>
    <scope>NUCLEOTIDE SEQUENCE [LARGE SCALE GENOMIC DNA]</scope>
    <source>
        <strain evidence="7">CGMCC 1.15345</strain>
    </source>
</reference>
<dbReference type="RefSeq" id="WP_179002939.1">
    <property type="nucleotide sequence ID" value="NZ_JBHSCO010000005.1"/>
</dbReference>
<dbReference type="EMBL" id="JBHSCO010000005">
    <property type="protein sequence ID" value="MFC4392600.1"/>
    <property type="molecule type" value="Genomic_DNA"/>
</dbReference>
<protein>
    <submittedName>
        <fullName evidence="6">TlpA family protein disulfide reductase</fullName>
    </submittedName>
</protein>
<dbReference type="PROSITE" id="PS51352">
    <property type="entry name" value="THIOREDOXIN_2"/>
    <property type="match status" value="1"/>
</dbReference>
<dbReference type="InterPro" id="IPR036249">
    <property type="entry name" value="Thioredoxin-like_sf"/>
</dbReference>
<sequence>MNHSKFSIALFFLIAIFSCSEKQQDSGLINADLSTLTKDFDKVVISMWGYPFLGDSTTTSDTVEAKNGKFQYHFKIKEVKVASFILLKNNKKTAELGFKNINKNGTTNFGNIYLGNENIVISGVREIPVHYTESHPYKNYLVNIKGSKEADIRMKVMNGKNFTSVESIKSNPDSYAILYELFFVKEKYSLNHLKKLSLLFSDDLKKSISFTKLQDYIKSSEELEKYGYTKGFNFIDINGKKYSFDDIKKGKSMTLLIFWASWCGPCRQEIPALKEFYYKYKGKVSMVSLSIDHDYKSWRLAVEKENMPWPNLSQLPSKPTGIEDKFNINAVPTLILLDKNGSVVVNAINNLAEIEKTIHIN</sequence>